<evidence type="ECO:0000313" key="2">
    <source>
        <dbReference type="Proteomes" id="UP001054837"/>
    </source>
</evidence>
<name>A0AAV4QJ26_9ARAC</name>
<dbReference type="AlphaFoldDB" id="A0AAV4QJ26"/>
<dbReference type="EMBL" id="BPLQ01004703">
    <property type="protein sequence ID" value="GIY10058.1"/>
    <property type="molecule type" value="Genomic_DNA"/>
</dbReference>
<gene>
    <name evidence="1" type="ORF">CDAR_264881</name>
</gene>
<evidence type="ECO:0000313" key="1">
    <source>
        <dbReference type="EMBL" id="GIY10058.1"/>
    </source>
</evidence>
<comment type="caution">
    <text evidence="1">The sequence shown here is derived from an EMBL/GenBank/DDBJ whole genome shotgun (WGS) entry which is preliminary data.</text>
</comment>
<proteinExistence type="predicted"/>
<organism evidence="1 2">
    <name type="scientific">Caerostris darwini</name>
    <dbReference type="NCBI Taxonomy" id="1538125"/>
    <lineage>
        <taxon>Eukaryota</taxon>
        <taxon>Metazoa</taxon>
        <taxon>Ecdysozoa</taxon>
        <taxon>Arthropoda</taxon>
        <taxon>Chelicerata</taxon>
        <taxon>Arachnida</taxon>
        <taxon>Araneae</taxon>
        <taxon>Araneomorphae</taxon>
        <taxon>Entelegynae</taxon>
        <taxon>Araneoidea</taxon>
        <taxon>Araneidae</taxon>
        <taxon>Caerostris</taxon>
    </lineage>
</organism>
<dbReference type="Proteomes" id="UP001054837">
    <property type="component" value="Unassembled WGS sequence"/>
</dbReference>
<protein>
    <submittedName>
        <fullName evidence="1">Uncharacterized protein</fullName>
    </submittedName>
</protein>
<sequence length="84" mass="9509">MSWWTACRISEIADRAPIRLCSEALPEGALDRRNRGILVAAFPLHLLHHEEGHDGDLHLPRDTSRQQDLIKTSPSIHEICPSFC</sequence>
<reference evidence="1 2" key="1">
    <citation type="submission" date="2021-06" db="EMBL/GenBank/DDBJ databases">
        <title>Caerostris darwini draft genome.</title>
        <authorList>
            <person name="Kono N."/>
            <person name="Arakawa K."/>
        </authorList>
    </citation>
    <scope>NUCLEOTIDE SEQUENCE [LARGE SCALE GENOMIC DNA]</scope>
</reference>
<keyword evidence="2" id="KW-1185">Reference proteome</keyword>
<accession>A0AAV4QJ26</accession>